<dbReference type="EMBL" id="JAGGMB010000031">
    <property type="protein sequence ID" value="MBP2080168.1"/>
    <property type="molecule type" value="Genomic_DNA"/>
</dbReference>
<comment type="caution">
    <text evidence="2">The sequence shown here is derived from an EMBL/GenBank/DDBJ whole genome shotgun (WGS) entry which is preliminary data.</text>
</comment>
<feature type="transmembrane region" description="Helical" evidence="1">
    <location>
        <begin position="20"/>
        <end position="38"/>
    </location>
</feature>
<evidence type="ECO:0000313" key="3">
    <source>
        <dbReference type="Proteomes" id="UP001138793"/>
    </source>
</evidence>
<sequence length="95" mass="11105">MKKTNMNQDDYRYKIANKEALIGIGIVIINFIWWYGFAYGLGSKDPAEYTYVLGLPAWFFYSCVLGFVVMVLLIWFVVNVFFTDIPLDELEDKEI</sequence>
<gene>
    <name evidence="2" type="ORF">J2Z64_004480</name>
</gene>
<proteinExistence type="predicted"/>
<dbReference type="PANTHER" id="PTHR39174:SF1">
    <property type="entry name" value="INNER MEMBRANE PROTEIN"/>
    <property type="match status" value="1"/>
</dbReference>
<accession>A0A9X0YWJ7</accession>
<dbReference type="Pfam" id="PF06196">
    <property type="entry name" value="DUF997"/>
    <property type="match status" value="1"/>
</dbReference>
<dbReference type="OrthoDB" id="1752893at2"/>
<keyword evidence="3" id="KW-1185">Reference proteome</keyword>
<evidence type="ECO:0000313" key="2">
    <source>
        <dbReference type="EMBL" id="MBP2080168.1"/>
    </source>
</evidence>
<dbReference type="AlphaFoldDB" id="A0A9X0YWJ7"/>
<organism evidence="2 3">
    <name type="scientific">Oceanobacillus polygoni</name>
    <dbReference type="NCBI Taxonomy" id="1235259"/>
    <lineage>
        <taxon>Bacteria</taxon>
        <taxon>Bacillati</taxon>
        <taxon>Bacillota</taxon>
        <taxon>Bacilli</taxon>
        <taxon>Bacillales</taxon>
        <taxon>Bacillaceae</taxon>
        <taxon>Oceanobacillus</taxon>
    </lineage>
</organism>
<dbReference type="Proteomes" id="UP001138793">
    <property type="component" value="Unassembled WGS sequence"/>
</dbReference>
<keyword evidence="1" id="KW-0472">Membrane</keyword>
<dbReference type="InterPro" id="IPR010398">
    <property type="entry name" value="DUF997"/>
</dbReference>
<reference evidence="2" key="1">
    <citation type="submission" date="2021-03" db="EMBL/GenBank/DDBJ databases">
        <title>Genomic Encyclopedia of Type Strains, Phase IV (KMG-IV): sequencing the most valuable type-strain genomes for metagenomic binning, comparative biology and taxonomic classification.</title>
        <authorList>
            <person name="Goeker M."/>
        </authorList>
    </citation>
    <scope>NUCLEOTIDE SEQUENCE</scope>
    <source>
        <strain evidence="2">DSM 107338</strain>
    </source>
</reference>
<dbReference type="PANTHER" id="PTHR39174">
    <property type="entry name" value="INNER MEMBRANE PROTEIN-RELATED"/>
    <property type="match status" value="1"/>
</dbReference>
<keyword evidence="1" id="KW-1133">Transmembrane helix</keyword>
<protein>
    <submittedName>
        <fullName evidence="2">Membrane protein YhdT</fullName>
    </submittedName>
</protein>
<evidence type="ECO:0000256" key="1">
    <source>
        <dbReference type="SAM" id="Phobius"/>
    </source>
</evidence>
<name>A0A9X0YWJ7_9BACI</name>
<keyword evidence="1" id="KW-0812">Transmembrane</keyword>
<feature type="transmembrane region" description="Helical" evidence="1">
    <location>
        <begin position="58"/>
        <end position="82"/>
    </location>
</feature>